<gene>
    <name evidence="1" type="ORF">X801_08850</name>
</gene>
<proteinExistence type="predicted"/>
<name>A0A1S8WLM4_OPIVI</name>
<accession>A0A1S8WLM4</accession>
<evidence type="ECO:0000313" key="2">
    <source>
        <dbReference type="Proteomes" id="UP000243686"/>
    </source>
</evidence>
<evidence type="ECO:0000313" key="1">
    <source>
        <dbReference type="EMBL" id="OON15350.1"/>
    </source>
</evidence>
<sequence>IQHEKTEKQLLEEITHHPKLTRASTLEKNSLPTPEDKRYIIVSPHHLHLLVTRRFAWRYGFPAASRCRFMLVAEPFVCLPKPLKLKWLLSGRMYSVILQASKYEPSTYRPHP</sequence>
<feature type="non-terminal residue" evidence="1">
    <location>
        <position position="1"/>
    </location>
</feature>
<reference evidence="1 2" key="1">
    <citation type="submission" date="2015-03" db="EMBL/GenBank/DDBJ databases">
        <title>Draft genome of the nematode, Opisthorchis viverrini.</title>
        <authorList>
            <person name="Mitreva M."/>
        </authorList>
    </citation>
    <scope>NUCLEOTIDE SEQUENCE [LARGE SCALE GENOMIC DNA]</scope>
    <source>
        <strain evidence="1">Khon Kaen</strain>
    </source>
</reference>
<dbReference type="EMBL" id="KV905542">
    <property type="protein sequence ID" value="OON15350.1"/>
    <property type="molecule type" value="Genomic_DNA"/>
</dbReference>
<dbReference type="Proteomes" id="UP000243686">
    <property type="component" value="Unassembled WGS sequence"/>
</dbReference>
<organism evidence="1 2">
    <name type="scientific">Opisthorchis viverrini</name>
    <name type="common">Southeast Asian liver fluke</name>
    <dbReference type="NCBI Taxonomy" id="6198"/>
    <lineage>
        <taxon>Eukaryota</taxon>
        <taxon>Metazoa</taxon>
        <taxon>Spiralia</taxon>
        <taxon>Lophotrochozoa</taxon>
        <taxon>Platyhelminthes</taxon>
        <taxon>Trematoda</taxon>
        <taxon>Digenea</taxon>
        <taxon>Opisthorchiida</taxon>
        <taxon>Opisthorchiata</taxon>
        <taxon>Opisthorchiidae</taxon>
        <taxon>Opisthorchis</taxon>
    </lineage>
</organism>
<dbReference type="AlphaFoldDB" id="A0A1S8WLM4"/>
<feature type="non-terminal residue" evidence="1">
    <location>
        <position position="112"/>
    </location>
</feature>
<keyword evidence="2" id="KW-1185">Reference proteome</keyword>
<protein>
    <submittedName>
        <fullName evidence="1">Uncharacterized protein</fullName>
    </submittedName>
</protein>